<organism evidence="2 3">
    <name type="scientific">Devosia psychrophila</name>
    <dbReference type="NCBI Taxonomy" id="728005"/>
    <lineage>
        <taxon>Bacteria</taxon>
        <taxon>Pseudomonadati</taxon>
        <taxon>Pseudomonadota</taxon>
        <taxon>Alphaproteobacteria</taxon>
        <taxon>Hyphomicrobiales</taxon>
        <taxon>Devosiaceae</taxon>
        <taxon>Devosia</taxon>
    </lineage>
</organism>
<dbReference type="RefSeq" id="WP_046170820.1">
    <property type="nucleotide sequence ID" value="NZ_FOMB01000003.1"/>
</dbReference>
<evidence type="ECO:0000313" key="2">
    <source>
        <dbReference type="EMBL" id="SFC21617.1"/>
    </source>
</evidence>
<feature type="signal peptide" evidence="1">
    <location>
        <begin position="1"/>
        <end position="21"/>
    </location>
</feature>
<evidence type="ECO:0000313" key="3">
    <source>
        <dbReference type="Proteomes" id="UP000182258"/>
    </source>
</evidence>
<reference evidence="2 3" key="1">
    <citation type="submission" date="2016-10" db="EMBL/GenBank/DDBJ databases">
        <authorList>
            <person name="de Groot N.N."/>
        </authorList>
    </citation>
    <scope>NUCLEOTIDE SEQUENCE [LARGE SCALE GENOMIC DNA]</scope>
    <source>
        <strain evidence="2 3">CGMCC 1.10210</strain>
    </source>
</reference>
<sequence>MHRVFIATCLTLLVATTSATAHHKPGHKIPPGQVKKMLPADIIIITPPAGVEDVCLVTTATPGDPFAPIIVTEWLPRTVAEAQAAARDSFIIYHPDYNTESGCLAL</sequence>
<feature type="chain" id="PRO_5010285856" evidence="1">
    <location>
        <begin position="22"/>
        <end position="106"/>
    </location>
</feature>
<evidence type="ECO:0000256" key="1">
    <source>
        <dbReference type="SAM" id="SignalP"/>
    </source>
</evidence>
<dbReference type="EMBL" id="FOMB01000003">
    <property type="protein sequence ID" value="SFC21617.1"/>
    <property type="molecule type" value="Genomic_DNA"/>
</dbReference>
<keyword evidence="1" id="KW-0732">Signal</keyword>
<dbReference type="Proteomes" id="UP000182258">
    <property type="component" value="Unassembled WGS sequence"/>
</dbReference>
<proteinExistence type="predicted"/>
<protein>
    <submittedName>
        <fullName evidence="2">Uncharacterized protein</fullName>
    </submittedName>
</protein>
<accession>A0A1I1HC81</accession>
<name>A0A1I1HC81_9HYPH</name>
<gene>
    <name evidence="2" type="ORF">SAMN04488059_10345</name>
</gene>
<dbReference type="AlphaFoldDB" id="A0A1I1HC81"/>